<gene>
    <name evidence="3" type="ordered locus">VV1_2715</name>
</gene>
<reference evidence="4" key="1">
    <citation type="submission" date="2002-12" db="EMBL/GenBank/DDBJ databases">
        <title>Complete genome sequence of Vibrio vulnificus CMCP6.</title>
        <authorList>
            <person name="Rhee J.H."/>
            <person name="Kim S.Y."/>
            <person name="Chung S.S."/>
            <person name="Kim J.J."/>
            <person name="Moon Y.H."/>
            <person name="Jeong H."/>
            <person name="Choy H.E."/>
        </authorList>
    </citation>
    <scope>NUCLEOTIDE SEQUENCE [LARGE SCALE GENOMIC DNA]</scope>
    <source>
        <strain evidence="4">CMCP6</strain>
    </source>
</reference>
<dbReference type="CDD" id="cd00198">
    <property type="entry name" value="vWFA"/>
    <property type="match status" value="1"/>
</dbReference>
<accession>A0A3Q0L6C6</accession>
<dbReference type="Pfam" id="PF19077">
    <property type="entry name" value="Big_13"/>
    <property type="match status" value="2"/>
</dbReference>
<dbReference type="KEGG" id="vvu:VV1_2715"/>
<dbReference type="NCBIfam" id="NF033510">
    <property type="entry name" value="Ca_tandemer"/>
    <property type="match status" value="4"/>
</dbReference>
<dbReference type="PROSITE" id="PS00330">
    <property type="entry name" value="HEMOLYSIN_CALCIUM"/>
    <property type="match status" value="3"/>
</dbReference>
<dbReference type="PROSITE" id="PS50234">
    <property type="entry name" value="VWFA"/>
    <property type="match status" value="1"/>
</dbReference>
<dbReference type="NCBIfam" id="TIGR03661">
    <property type="entry name" value="T1SS_VCA0849"/>
    <property type="match status" value="1"/>
</dbReference>
<dbReference type="SUPFAM" id="SSF53300">
    <property type="entry name" value="vWA-like"/>
    <property type="match status" value="1"/>
</dbReference>
<dbReference type="InterPro" id="IPR011049">
    <property type="entry name" value="Serralysin-like_metalloprot_C"/>
</dbReference>
<dbReference type="InterPro" id="IPR001343">
    <property type="entry name" value="Hemolysn_Ca-bd"/>
</dbReference>
<dbReference type="InterPro" id="IPR036465">
    <property type="entry name" value="vWFA_dom_sf"/>
</dbReference>
<dbReference type="RefSeq" id="WP_011080555.1">
    <property type="nucleotide sequence ID" value="NC_004459.3"/>
</dbReference>
<dbReference type="Gene3D" id="2.60.40.10">
    <property type="entry name" value="Immunoglobulins"/>
    <property type="match status" value="14"/>
</dbReference>
<dbReference type="InterPro" id="IPR018247">
    <property type="entry name" value="EF_Hand_1_Ca_BS"/>
</dbReference>
<proteinExistence type="predicted"/>
<keyword evidence="1" id="KW-0106">Calcium</keyword>
<dbReference type="GO" id="GO:0005509">
    <property type="term" value="F:calcium ion binding"/>
    <property type="evidence" value="ECO:0007669"/>
    <property type="project" value="InterPro"/>
</dbReference>
<dbReference type="InterPro" id="IPR044016">
    <property type="entry name" value="Big_13"/>
</dbReference>
<dbReference type="Pfam" id="PF00353">
    <property type="entry name" value="HemolysinCabind"/>
    <property type="match status" value="2"/>
</dbReference>
<dbReference type="PRINTS" id="PR00313">
    <property type="entry name" value="CABNDNGRPT"/>
</dbReference>
<dbReference type="InterPro" id="IPR018511">
    <property type="entry name" value="Hemolysin-typ_Ca-bd_CS"/>
</dbReference>
<evidence type="ECO:0000256" key="1">
    <source>
        <dbReference type="ARBA" id="ARBA00022837"/>
    </source>
</evidence>
<reference evidence="3 4" key="3">
    <citation type="journal article" date="2011" name="Mol. Syst. Biol.">
        <title>Integrative genome-scale metabolic analysis of Vibrio vulnificus for drug targeting and discovery.</title>
        <authorList>
            <person name="Kim H.U."/>
            <person name="Kim S.Y."/>
            <person name="Jeong H."/>
            <person name="Kim T.Y."/>
            <person name="Kim J.J."/>
            <person name="Choy H.E."/>
            <person name="Yi K.Y."/>
            <person name="Rhee J.H."/>
            <person name="Lee S.Y."/>
        </authorList>
    </citation>
    <scope>NUCLEOTIDE SEQUENCE [LARGE SCALE GENOMIC DNA]</scope>
    <source>
        <strain evidence="3 4">CMCP6</strain>
    </source>
</reference>
<feature type="domain" description="VWFA" evidence="2">
    <location>
        <begin position="2444"/>
        <end position="2644"/>
    </location>
</feature>
<protein>
    <submittedName>
        <fullName evidence="3">Iron-regulated protein FrpC</fullName>
    </submittedName>
</protein>
<dbReference type="Gene3D" id="2.150.10.10">
    <property type="entry name" value="Serralysin-like metalloprotease, C-terminal"/>
    <property type="match status" value="2"/>
</dbReference>
<dbReference type="InterPro" id="IPR019960">
    <property type="entry name" value="T1SS_VCA0849"/>
</dbReference>
<dbReference type="InterPro" id="IPR049826">
    <property type="entry name" value="Ig-like_ice"/>
</dbReference>
<dbReference type="InterPro" id="IPR002035">
    <property type="entry name" value="VWF_A"/>
</dbReference>
<sequence>MDFTAFLAGASLTAGRIVVLDLNGNIKILAPGQAIAPGELVIETLEETDVPQFRIATDAGETNITDDIQQIFAALEEGQDPTQLGDDFATAAGETGGSSLVAGGTISRIGAESLASTDFSTQGLQALGLNEAQSLSLFDLLNDANTALQDIDSIAPSAPTITLDTDSGSKADDFLTNDGSYTVTDIEDGATVEYFVDGEWTTTEPVAVEGENTIIIRQTDDAGNSSESSTLTFTLDTTAPDAPQISLDTDSGSLADDFLTNKGDFTVAGTEEGATVEYFVNGEWTTTAPTPVEGDNTIIVRQTDAAGNTSGSSTLTFTLDTTAPDAPQISLDIDSGSLADDFLTNKGDFTVTGTEEGATVEYFVNGEWTTTAPTPVEGDNTIIVRQTDAAGNISGSSTLTFTLDTTAPDAPQISLDIDSGSLADDFLTNKGDFTVAGTEEGATVEYFVNGEWTTTAPTPVEGENTIIVRQTDAAGNTSGSSTLTFTLDTTAPDAPQISLDIDSGSLADDFLTNKGDFAVTGTEEGATVEYFVNGEWTTTAPTPVEGDNTIIVRQTDTAGNTSGSSTLTFTLDTTAQAGTVSVDPITSDDVITETEKNQTITVTGSATGGDIKTGDIVTAIINGKEYTGSVSEDGAWELSVSGSDLAVDTAFEVTVNSTDAAGNEVTSKGESVHRFDDTPINVNIDIDPITSDSVINAQEVNSLVTVTGTVTGESFSSGVVTLTINGVEYTGEVVDGKYSIEVKGSDLSADSDNVVDAKVDVVNTAGNIGSATSTEFYLVDTFARGTIKIDPITDDNVVNKAESEGLVKVTGSVGGDARPGDQVTVVVNGVTYTTSVLSNKTWEVSVSGSDLAQDDKVTATVTGDDWAGNPFSGSGERDYVVDTTAAGAPGVTITEDGDNDGYISAAELSGDVNVTISLTGTNAVAGDTLTVNGTDIELTQAQIDAGEVLTTVAAPAEGATLTVEATITDKAGNVSEKGTDSAILDTTAAGAPGVTITEDGDNDGYISAAELSGDVNVTISLTGTNAVAGDTLTVNGTDIELTQAQIDAGEVLTTVAAPAEGATLTVEATITDKAGNVSEKGTDSAILDTTAAGAPGVTITEDGDNDGYISAAELSGDVNVTISLTGTNAVAGDTLTVNGTDIELTQAQIDAGEVLTTVAAPAEGATLTVEATITDKAGNVSEKGTDSAILDTTAAGAPGVTITEDGDNDGYISAAELSGDVNVTISLTGTNAVAGDTLTVNGTDIELTQAQIDAGEVLTTVAAPAEGATLTVEATITDKAGNVSEKGTDSAILDTIVLAEIDILNIAGDHKISADESNADVTVVGYVNKDAQPNDKIDFYVNGELIGSGFVSNEPHLDAHGNQIGYKFEFVTKGSNLIPDGEVDGGAILTAKVTVSDVAGNTFVATTTEPYFFDIDAPDAPTITKVTDDSSGSDYSVVTLHGTGSEPGNEVEVFAKDANGVYVTIGTATVQQDLSWTLDISNESAIPLNDNEFLYAKEKDSFGNVSEASNTVHYYHGTYDPALAESTDDFVLLGSGDDLFKSNQDDANNKLVVDGGAGNDTAELNFASTNASVALNTDGSVTITEANGDVNTFIEFENFKFTDGTKTTSELFAPKVSLERDQDDVINSDRSTVGYTITLPVGAVVGAMLTIVIEGVTQSFALEPEHIAAGTISGSIDSGSVVGDELSISAEITYGNQPSHLEFKDSDQLAVNEGPQGNDFVVTLSPDSSVIGFDFETESTADGQQIDVVTDREDDANSTDAKETTISFDSLPVLGTVYVVNSDGSRTEVTKDTVVKVTDKLEYDLHDDVNDKLSFDAQTDFKGVYADDTVTSFVLDSGVIISGGHYTGSRPDTDSSLTPDELFFDNADNEKGLGVGSSELDVSTKDYISVDFSQISQGKTDVLVKEANVTFGSVWGNYNDTSSADAQIHVLVFKDGQVVQEFIYDDDQQPIYDGSGVFTANIKVDGGFDEIRVYTTHGTDNPNDNGNSNVTLQSVEVVDAAVSEEVVYEATDSDKGTDKGTIDFVTDSTETSTNNAPHLADTRFSEVGTEDTEISLNLGALNPTDPDGDAVYISNVSVDPSYGSLVLTHDANGVVTSAVFKPAENKHFDDVPFTVTVSDGHKTDTATVMLEVKAVADAPNVTVVFGDSVTTNVTMDSTLHTKLVNGQVLSEADKAALGVTGVVVEVNRNATGTNGSEVLFGSAQADTMYGKYGNDVFVGGAGDDKIDGDDSLSTTDHDGVDTVIYSGPLSNYTLVNNGDFGGKVDQWAVFDSTGKDASARTGTSWELTGDHLYEIERLVFSDAIVTLNPDGTYHVEQITETVLNLSASVADRDGSEYLDEVQIKGLPDGTMIIDKDTGETLGGFQNINGEQVWVIDIEGNSTQSINYDNLVVRTPSSEALDVDVHVVAKENSLPQSDVGASTEVNAAASNDVLADQGGEVPTTLISLVIDSSGSMASKPTGLTESRIEYVLEASIELLKNVKSQQGSESVLVQMIDFDTDATHATNGSSSVWMTVTQAISVLNSALANVDNDNYNGIFDAEGWTNYDQGVDAVMAGYQDATVKGITGDTNDVIYFLSDGAQNQGTIGSDWAAFIKGKDVTAVGVGSEANVPSSGLIQVSGSADNIVYIPDEKLVTDLPKLRPTIGTAGSLLMSVSGDDATEVVIDATKAQVIQMIDTDSSVINMPDSLSFSVDSVSNELLVSTLYGDFRIGQDGSYYFQPDSSAPKINTGQSVAFEVLMTVKDVSGVESEQLVTLNVSPNGESNAAATSSFNASTGDDQIRGTDNNDIILGHAGNDVLDGGLGDDLLFGGAGSDLLIGGLGNDILTGGDGADIFKWVDMETARDRVTDFNASQGDKLDLADLFDDMSKADIDTLLADLGSGDNQGAVGDVSIRVSDDASASHLTIVKGGQTLTIDFDGASAADITSSLMDNLNHLKD</sequence>
<dbReference type="Proteomes" id="UP000002275">
    <property type="component" value="Chromosome I"/>
</dbReference>
<dbReference type="Pfam" id="PF17803">
    <property type="entry name" value="Cadherin_4"/>
    <property type="match status" value="1"/>
</dbReference>
<evidence type="ECO:0000313" key="3">
    <source>
        <dbReference type="EMBL" id="AAO11060.1"/>
    </source>
</evidence>
<dbReference type="InterPro" id="IPR013783">
    <property type="entry name" value="Ig-like_fold"/>
</dbReference>
<dbReference type="InterPro" id="IPR040853">
    <property type="entry name" value="RapA2_cadherin-like"/>
</dbReference>
<dbReference type="NCBIfam" id="NF012196">
    <property type="entry name" value="Ig_like_ice"/>
    <property type="match status" value="3"/>
</dbReference>
<dbReference type="EMBL" id="AE016795">
    <property type="protein sequence ID" value="AAO11060.1"/>
    <property type="molecule type" value="Genomic_DNA"/>
</dbReference>
<reference evidence="3 4" key="2">
    <citation type="journal article" date="2003" name="Infect. Immun.">
        <title>Characterization and pathogenic significance of Vibrio vulnificus antigens preferentially expressed in septicemic patients.</title>
        <authorList>
            <person name="Kim Y.R."/>
            <person name="Lee S.E."/>
            <person name="Kim C.M."/>
            <person name="Kim S.Y."/>
            <person name="Shin E.K."/>
            <person name="Shin D.H."/>
            <person name="Chung S.S."/>
            <person name="Choy H.E."/>
            <person name="Progulske-Fox A."/>
            <person name="Hillman J.D."/>
            <person name="Handfield M."/>
            <person name="Rhee J.H."/>
        </authorList>
    </citation>
    <scope>NUCLEOTIDE SEQUENCE [LARGE SCALE GENOMIC DNA]</scope>
    <source>
        <strain evidence="3 4">CMCP6</strain>
    </source>
</reference>
<evidence type="ECO:0000259" key="2">
    <source>
        <dbReference type="PROSITE" id="PS50234"/>
    </source>
</evidence>
<evidence type="ECO:0000313" key="4">
    <source>
        <dbReference type="Proteomes" id="UP000002275"/>
    </source>
</evidence>
<organism evidence="3 4">
    <name type="scientific">Vibrio vulnificus (strain CMCP6)</name>
    <dbReference type="NCBI Taxonomy" id="216895"/>
    <lineage>
        <taxon>Bacteria</taxon>
        <taxon>Pseudomonadati</taxon>
        <taxon>Pseudomonadota</taxon>
        <taxon>Gammaproteobacteria</taxon>
        <taxon>Vibrionales</taxon>
        <taxon>Vibrionaceae</taxon>
        <taxon>Vibrio</taxon>
    </lineage>
</organism>
<dbReference type="PROSITE" id="PS00018">
    <property type="entry name" value="EF_HAND_1"/>
    <property type="match status" value="4"/>
</dbReference>
<dbReference type="SUPFAM" id="SSF51120">
    <property type="entry name" value="beta-Roll"/>
    <property type="match status" value="1"/>
</dbReference>
<name>A0A3Q0L6C6_VIBVU</name>